<dbReference type="AlphaFoldDB" id="A0A9X0R5F7"/>
<dbReference type="EC" id="2.7.7.7" evidence="1"/>
<dbReference type="Pfam" id="PF07733">
    <property type="entry name" value="DNA_pol3_alpha"/>
    <property type="match status" value="1"/>
</dbReference>
<evidence type="ECO:0000256" key="10">
    <source>
        <dbReference type="SAM" id="MobiDB-lite"/>
    </source>
</evidence>
<keyword evidence="3 14" id="KW-0808">Transferase</keyword>
<evidence type="ECO:0000259" key="11">
    <source>
        <dbReference type="Pfam" id="PF07733"/>
    </source>
</evidence>
<feature type="domain" description="Bacterial DNA polymerase III alpha subunit NTPase" evidence="11">
    <location>
        <begin position="156"/>
        <end position="410"/>
    </location>
</feature>
<evidence type="ECO:0000313" key="15">
    <source>
        <dbReference type="Proteomes" id="UP000600101"/>
    </source>
</evidence>
<evidence type="ECO:0000256" key="8">
    <source>
        <dbReference type="ARBA" id="ARBA00023204"/>
    </source>
</evidence>
<comment type="caution">
    <text evidence="14">The sequence shown here is derived from an EMBL/GenBank/DDBJ whole genome shotgun (WGS) entry which is preliminary data.</text>
</comment>
<evidence type="ECO:0000259" key="12">
    <source>
        <dbReference type="Pfam" id="PF14579"/>
    </source>
</evidence>
<evidence type="ECO:0000256" key="6">
    <source>
        <dbReference type="ARBA" id="ARBA00022763"/>
    </source>
</evidence>
<evidence type="ECO:0000259" key="13">
    <source>
        <dbReference type="Pfam" id="PF17657"/>
    </source>
</evidence>
<evidence type="ECO:0000256" key="3">
    <source>
        <dbReference type="ARBA" id="ARBA00022679"/>
    </source>
</evidence>
<comment type="catalytic activity">
    <reaction evidence="9">
        <text>DNA(n) + a 2'-deoxyribonucleoside 5'-triphosphate = DNA(n+1) + diphosphate</text>
        <dbReference type="Rhea" id="RHEA:22508"/>
        <dbReference type="Rhea" id="RHEA-COMP:17339"/>
        <dbReference type="Rhea" id="RHEA-COMP:17340"/>
        <dbReference type="ChEBI" id="CHEBI:33019"/>
        <dbReference type="ChEBI" id="CHEBI:61560"/>
        <dbReference type="ChEBI" id="CHEBI:173112"/>
        <dbReference type="EC" id="2.7.7.7"/>
    </reaction>
</comment>
<evidence type="ECO:0000256" key="7">
    <source>
        <dbReference type="ARBA" id="ARBA00022932"/>
    </source>
</evidence>
<keyword evidence="6" id="KW-0227">DNA damage</keyword>
<protein>
    <recommendedName>
        <fullName evidence="1">DNA-directed DNA polymerase</fullName>
        <ecNumber evidence="1">2.7.7.7</ecNumber>
    </recommendedName>
</protein>
<dbReference type="PANTHER" id="PTHR32294">
    <property type="entry name" value="DNA POLYMERASE III SUBUNIT ALPHA"/>
    <property type="match status" value="1"/>
</dbReference>
<dbReference type="EMBL" id="JACOMF010000160">
    <property type="protein sequence ID" value="MBC4019290.1"/>
    <property type="molecule type" value="Genomic_DNA"/>
</dbReference>
<dbReference type="InterPro" id="IPR004805">
    <property type="entry name" value="DnaE2/DnaE/PolC"/>
</dbReference>
<dbReference type="InterPro" id="IPR011708">
    <property type="entry name" value="DNA_pol3_alpha_NTPase_dom"/>
</dbReference>
<reference evidence="14" key="1">
    <citation type="submission" date="2020-08" db="EMBL/GenBank/DDBJ databases">
        <authorList>
            <person name="Hu Y."/>
            <person name="Nguyen S.V."/>
            <person name="Li F."/>
            <person name="Fanning S."/>
        </authorList>
    </citation>
    <scope>NUCLEOTIDE SEQUENCE</scope>
    <source>
        <strain evidence="14">SYSU D8009</strain>
    </source>
</reference>
<dbReference type="Gene3D" id="1.10.150.870">
    <property type="match status" value="1"/>
</dbReference>
<keyword evidence="7" id="KW-0239">DNA-directed DNA polymerase</keyword>
<evidence type="ECO:0000256" key="4">
    <source>
        <dbReference type="ARBA" id="ARBA00022695"/>
    </source>
</evidence>
<evidence type="ECO:0000256" key="1">
    <source>
        <dbReference type="ARBA" id="ARBA00012417"/>
    </source>
</evidence>
<keyword evidence="5" id="KW-0235">DNA replication</keyword>
<feature type="compositionally biased region" description="Basic and acidic residues" evidence="10">
    <location>
        <begin position="962"/>
        <end position="976"/>
    </location>
</feature>
<dbReference type="Gene3D" id="3.20.20.140">
    <property type="entry name" value="Metal-dependent hydrolases"/>
    <property type="match status" value="1"/>
</dbReference>
<feature type="domain" description="DNA polymerase helix-hairpin-helix motif" evidence="12">
    <location>
        <begin position="659"/>
        <end position="753"/>
    </location>
</feature>
<evidence type="ECO:0000256" key="2">
    <source>
        <dbReference type="ARBA" id="ARBA00022490"/>
    </source>
</evidence>
<dbReference type="InterPro" id="IPR040982">
    <property type="entry name" value="DNA_pol3_finger"/>
</dbReference>
<dbReference type="NCBIfam" id="NF004225">
    <property type="entry name" value="PRK05672.1"/>
    <property type="match status" value="1"/>
</dbReference>
<organism evidence="14 15">
    <name type="scientific">Siccirubricoccus deserti</name>
    <dbReference type="NCBI Taxonomy" id="2013562"/>
    <lineage>
        <taxon>Bacteria</taxon>
        <taxon>Pseudomonadati</taxon>
        <taxon>Pseudomonadota</taxon>
        <taxon>Alphaproteobacteria</taxon>
        <taxon>Acetobacterales</taxon>
        <taxon>Roseomonadaceae</taxon>
        <taxon>Siccirubricoccus</taxon>
    </lineage>
</organism>
<keyword evidence="8" id="KW-0234">DNA repair</keyword>
<feature type="non-terminal residue" evidence="14">
    <location>
        <position position="1"/>
    </location>
</feature>
<dbReference type="CDD" id="cd04485">
    <property type="entry name" value="DnaE_OBF"/>
    <property type="match status" value="1"/>
</dbReference>
<name>A0A9X0R5F7_9PROT</name>
<dbReference type="RefSeq" id="WP_186774006.1">
    <property type="nucleotide sequence ID" value="NZ_JACOMF010000160.1"/>
</dbReference>
<dbReference type="PANTHER" id="PTHR32294:SF4">
    <property type="entry name" value="ERROR-PRONE DNA POLYMERASE"/>
    <property type="match status" value="1"/>
</dbReference>
<evidence type="ECO:0000256" key="9">
    <source>
        <dbReference type="ARBA" id="ARBA00049244"/>
    </source>
</evidence>
<feature type="domain" description="DNA polymerase III alpha subunit finger" evidence="13">
    <location>
        <begin position="413"/>
        <end position="586"/>
    </location>
</feature>
<dbReference type="GO" id="GO:0006281">
    <property type="term" value="P:DNA repair"/>
    <property type="evidence" value="ECO:0007669"/>
    <property type="project" value="UniProtKB-KW"/>
</dbReference>
<proteinExistence type="inferred from homology"/>
<dbReference type="NCBIfam" id="TIGR00594">
    <property type="entry name" value="polc"/>
    <property type="match status" value="1"/>
</dbReference>
<feature type="region of interest" description="Disordered" evidence="10">
    <location>
        <begin position="942"/>
        <end position="991"/>
    </location>
</feature>
<gene>
    <name evidence="14" type="ORF">H7965_29190</name>
</gene>
<dbReference type="Pfam" id="PF17657">
    <property type="entry name" value="DNA_pol3_finger"/>
    <property type="match status" value="1"/>
</dbReference>
<keyword evidence="4 14" id="KW-0548">Nucleotidyltransferase</keyword>
<dbReference type="HAMAP" id="MF_01902">
    <property type="entry name" value="DNApol_error_prone"/>
    <property type="match status" value="1"/>
</dbReference>
<evidence type="ECO:0000313" key="14">
    <source>
        <dbReference type="EMBL" id="MBC4019290.1"/>
    </source>
</evidence>
<keyword evidence="2" id="KW-0963">Cytoplasm</keyword>
<dbReference type="InterPro" id="IPR029460">
    <property type="entry name" value="DNAPol_HHH"/>
</dbReference>
<dbReference type="InterPro" id="IPR023073">
    <property type="entry name" value="DnaE2"/>
</dbReference>
<dbReference type="GO" id="GO:0008408">
    <property type="term" value="F:3'-5' exonuclease activity"/>
    <property type="evidence" value="ECO:0007669"/>
    <property type="project" value="InterPro"/>
</dbReference>
<dbReference type="GO" id="GO:0006260">
    <property type="term" value="P:DNA replication"/>
    <property type="evidence" value="ECO:0007669"/>
    <property type="project" value="UniProtKB-KW"/>
</dbReference>
<evidence type="ECO:0000256" key="5">
    <source>
        <dbReference type="ARBA" id="ARBA00022705"/>
    </source>
</evidence>
<dbReference type="Pfam" id="PF14579">
    <property type="entry name" value="HHH_6"/>
    <property type="match status" value="1"/>
</dbReference>
<sequence>IPPAQPEAGFATRLRADAAAVRDRLAMPLLLAASCTYQGDDQRRLDLLAGIASVARAGLLAVGDIRYHHPDRRRLADVLTAIRLRTTVDALGYAAEPNAERHLKPPAKVARLFARHPAAVANTLCVLEATAGFSLDQLRYEYPDEVLEPGRSAQETLESRVATALAERWPRGAPEDIRSRIAHELCLIGTLNYAPYFLTVHEIVRFARDQGILCQGRGSAANSAVCYVLGITAVDPGKHGLLFERFISASRGEPPDIDIDFEHERREEVIQHLYDRYGRDRAAICATVIRYRPRSAIREVGKVMGLSEDVTARLAKASWGPGRETGLAELATAEGLDIADRRLAMALELAEELLDFPRHTATHVGGFVITRGPLSELAVVTNAAMEGRTVLEWDKDDIDALGILKVDVLGLGMLSCLRRGFDLLRRHSRANHDLASLPPECKATYAMLRRADSLGVFQVESRAQMNMLPRLKPEKFYDLVVQVAIVRPGPIQGDMVHPYLRRRQGLEDPEYPSPAPPHDPNELKQVLGKTLGVPLFQEQAMRLAIVAAGFSAEEADQLRRAMATFKLTGGVSRYQEKLVAGMVKRGYTRDFAERVFAQIEGFGSYGFPESHAASFAHLVYASSWVKCHYPAVFACALLNSQPMGFYAPAQIVGDAREHGVIIGAVDVNASDWDCTLEPAAASTGGLALRLGLRLVAGLPEAEARAIVAARQARNGAPFGSVEDLAWRAGAGRKALEALAAADAFAGTGAARRRAAWDARGVASGPGDLPLFAIVRGTAEAAMADQAPLLPEPAASLAAQSAGETVVGDYQATGLTLRQHPLALLRPRLDQLRHADTRRLETARPGSWIRLPGLVLMRQRPGSAKGIVFLTVEDEHGVGNLVVYPDVAARDRAALIAGRLLLAEGRVEREAEHAEIPIIHLIVRKLTDCSDLLDSLAQGEDTAGPELLMNSTGAGDTAWAERSLGRADEVKRPEPGARRPPQAKLPASRDFR</sequence>
<keyword evidence="15" id="KW-1185">Reference proteome</keyword>
<accession>A0A9X0R5F7</accession>
<dbReference type="Proteomes" id="UP000600101">
    <property type="component" value="Unassembled WGS sequence"/>
</dbReference>
<dbReference type="GO" id="GO:0003887">
    <property type="term" value="F:DNA-directed DNA polymerase activity"/>
    <property type="evidence" value="ECO:0007669"/>
    <property type="project" value="UniProtKB-KW"/>
</dbReference>